<dbReference type="InterPro" id="IPR055313">
    <property type="entry name" value="Temptin-like"/>
</dbReference>
<dbReference type="PANTHER" id="PTHR34737:SF2">
    <property type="entry name" value="EF-HAND DOMAIN-CONTAINING PROTEIN"/>
    <property type="match status" value="1"/>
</dbReference>
<feature type="domain" description="Temptin Cys/Cys disulfide" evidence="2">
    <location>
        <begin position="22"/>
        <end position="117"/>
    </location>
</feature>
<dbReference type="InterPro" id="IPR057626">
    <property type="entry name" value="S-S_Temptin"/>
</dbReference>
<feature type="chain" id="PRO_5012216757" evidence="1">
    <location>
        <begin position="23"/>
        <end position="135"/>
    </location>
</feature>
<evidence type="ECO:0000256" key="1">
    <source>
        <dbReference type="SAM" id="SignalP"/>
    </source>
</evidence>
<reference evidence="3 4" key="1">
    <citation type="journal article" date="2017" name="Nat. Ecol. Evol.">
        <title>Scallop genome provides insights into evolution of bilaterian karyotype and development.</title>
        <authorList>
            <person name="Wang S."/>
            <person name="Zhang J."/>
            <person name="Jiao W."/>
            <person name="Li J."/>
            <person name="Xun X."/>
            <person name="Sun Y."/>
            <person name="Guo X."/>
            <person name="Huan P."/>
            <person name="Dong B."/>
            <person name="Zhang L."/>
            <person name="Hu X."/>
            <person name="Sun X."/>
            <person name="Wang J."/>
            <person name="Zhao C."/>
            <person name="Wang Y."/>
            <person name="Wang D."/>
            <person name="Huang X."/>
            <person name="Wang R."/>
            <person name="Lv J."/>
            <person name="Li Y."/>
            <person name="Zhang Z."/>
            <person name="Liu B."/>
            <person name="Lu W."/>
            <person name="Hui Y."/>
            <person name="Liang J."/>
            <person name="Zhou Z."/>
            <person name="Hou R."/>
            <person name="Li X."/>
            <person name="Liu Y."/>
            <person name="Li H."/>
            <person name="Ning X."/>
            <person name="Lin Y."/>
            <person name="Zhao L."/>
            <person name="Xing Q."/>
            <person name="Dou J."/>
            <person name="Li Y."/>
            <person name="Mao J."/>
            <person name="Guo H."/>
            <person name="Dou H."/>
            <person name="Li T."/>
            <person name="Mu C."/>
            <person name="Jiang W."/>
            <person name="Fu Q."/>
            <person name="Fu X."/>
            <person name="Miao Y."/>
            <person name="Liu J."/>
            <person name="Yu Q."/>
            <person name="Li R."/>
            <person name="Liao H."/>
            <person name="Li X."/>
            <person name="Kong Y."/>
            <person name="Jiang Z."/>
            <person name="Chourrout D."/>
            <person name="Li R."/>
            <person name="Bao Z."/>
        </authorList>
    </citation>
    <scope>NUCLEOTIDE SEQUENCE [LARGE SCALE GENOMIC DNA]</scope>
    <source>
        <strain evidence="3 4">PY_sf001</strain>
    </source>
</reference>
<evidence type="ECO:0000259" key="2">
    <source>
        <dbReference type="Pfam" id="PF24784"/>
    </source>
</evidence>
<dbReference type="Pfam" id="PF24784">
    <property type="entry name" value="Temptin_C"/>
    <property type="match status" value="1"/>
</dbReference>
<name>A0A210PRQ6_MIZYE</name>
<accession>A0A210PRQ6</accession>
<comment type="caution">
    <text evidence="3">The sequence shown here is derived from an EMBL/GenBank/DDBJ whole genome shotgun (WGS) entry which is preliminary data.</text>
</comment>
<dbReference type="AlphaFoldDB" id="A0A210PRQ6"/>
<proteinExistence type="predicted"/>
<sequence>MLNSLMMKRMVFFLLILGVSFAFKNYKKLIPNGKSVPNPCKNGTKWLGVGHSSAVGSGSLNSFGKDFQEEQYKWTDALCKKDSDLDGKSNGVELGDPNCTWTRKGKIPGKATGHPGVCEPVDSSLCSLVDPDFSC</sequence>
<dbReference type="PANTHER" id="PTHR34737">
    <property type="entry name" value="EF-HAND DOMAIN-CONTAINING PROTEIN"/>
    <property type="match status" value="1"/>
</dbReference>
<organism evidence="3 4">
    <name type="scientific">Mizuhopecten yessoensis</name>
    <name type="common">Japanese scallop</name>
    <name type="synonym">Patinopecten yessoensis</name>
    <dbReference type="NCBI Taxonomy" id="6573"/>
    <lineage>
        <taxon>Eukaryota</taxon>
        <taxon>Metazoa</taxon>
        <taxon>Spiralia</taxon>
        <taxon>Lophotrochozoa</taxon>
        <taxon>Mollusca</taxon>
        <taxon>Bivalvia</taxon>
        <taxon>Autobranchia</taxon>
        <taxon>Pteriomorphia</taxon>
        <taxon>Pectinida</taxon>
        <taxon>Pectinoidea</taxon>
        <taxon>Pectinidae</taxon>
        <taxon>Mizuhopecten</taxon>
    </lineage>
</organism>
<evidence type="ECO:0000313" key="4">
    <source>
        <dbReference type="Proteomes" id="UP000242188"/>
    </source>
</evidence>
<dbReference type="OrthoDB" id="129121at2759"/>
<gene>
    <name evidence="3" type="ORF">KP79_PYT07190</name>
</gene>
<feature type="signal peptide" evidence="1">
    <location>
        <begin position="1"/>
        <end position="22"/>
    </location>
</feature>
<protein>
    <submittedName>
        <fullName evidence="3">Temptin</fullName>
    </submittedName>
</protein>
<keyword evidence="4" id="KW-1185">Reference proteome</keyword>
<keyword evidence="1" id="KW-0732">Signal</keyword>
<dbReference type="EMBL" id="NEDP02005539">
    <property type="protein sequence ID" value="OWF39187.1"/>
    <property type="molecule type" value="Genomic_DNA"/>
</dbReference>
<dbReference type="Proteomes" id="UP000242188">
    <property type="component" value="Unassembled WGS sequence"/>
</dbReference>
<evidence type="ECO:0000313" key="3">
    <source>
        <dbReference type="EMBL" id="OWF39187.1"/>
    </source>
</evidence>